<feature type="compositionally biased region" description="Basic and acidic residues" evidence="3">
    <location>
        <begin position="1643"/>
        <end position="1654"/>
    </location>
</feature>
<dbReference type="GO" id="GO:0045814">
    <property type="term" value="P:negative regulation of gene expression, epigenetic"/>
    <property type="evidence" value="ECO:0007669"/>
    <property type="project" value="InterPro"/>
</dbReference>
<sequence>MDDILFRREACRPRRESAAADIGANASAQDGEVVELSPARETHPSAGRGSSAGRRMERRNSTPPQVHQRHMPMEPKKFHIPRKTKEKKALFQHVSMESREYEDMKTVLTSSFIDTNSASCFTYSKPRLVHSEPLEKEFVEKRKEMKSEGRTEKELEESYCFLLANTAELPFLCEKGLVVGHSRITVLGDPNKGVYLSRYSDLLQMNPLTPGTTGEIIIFKVMKVDELLLSNSRGKVKSIYENIKNLMDPTPRFDSHISKNASKVTSLTCYRAFELTQQYFYEYFFDELRQRPRQACPYAVVSFQVKGKDAQITSKPLAPIRLNSQSTESSKGCAEFTVWTGDLVKEKRVLFQICLRSSSCPFLPHRLPEKLEIGHPMRLDQVTKLLPSGLFSYNIYKGSQEVVTEGHCSSLLEVTDRNRSMTSVTKLLQELEMNGAVLVTPLSDRGFLFLLSSVQMATPAERGETWRRCLQALFVFPETRDVARCAARRPSLSHDSWTPGGPVMLRLAEFIPALHHALVKARASPPPKLSLGVELQTREYLNGLKDGSVRQYPMTEYDSKPDEQAQLFSPPKHHRGNMDSYLLSYLSSPTFYLLSVARAKEVVEAHCGPEPPQELRPRNRGGSQNETPDNRAKPSSDQKIQQLLDLILTSKRNAENDLGREEGEGPKAPDRKRKMEQETAERALKYLRASQGHRRPAEGNKVPPKHSPPSAPVSLASVMDSFGLKDLDLKEDGSELTATLIRQLTGLIQAANQNLCEAKEEKLMDSSPFGKLATKLGLPTNCDIDLRKQEELEQQAGEEGGYGGELRLMKSRRRSGRSRLCSERYSQRDKNIPLDPRFQHLAVATAISTTTKPLRKSPTLSPEPSPPPSPYQFPFPEGCLLPSPSQCPSPDPSPPLSPSQCPSPEPSPPPSPSQCPSPEPSPAPSPSRSPSRQLAPPTSSAQRLLPETSALPSLPRSLELNQLDPRNRNHSGANEHQLVSPALREFPGIPSQTKRQDPVVGTSVHPSKPPAAEQRTRPSSAPTERLKEADGQAVLDRRLREGREAERRRAEADEERDDLVIVLSSDSDQKEEENEPEEGVPLAPPPAGSAPCPRRDIDSIVDKHLGDFSCELQRLLQEESVLYSRPQPPPAPPATPEPQHALPYTPVSQFSQYVSFYNASPSVQDYVSSLQASIRRLLAGLDAQRPDAQRPDADASLANSVSDFVASVRAANGGAGREEEASAGRTPSAAAGGWRSSPTPHTTFSTPTSTPGSAHPPPGSSELGATPLPASDPPPVHPAAGLSSAPESAASPGPSATALNSVINQLEPDVLNNLAEIMKDIKKKSPQFYIHCTEPGDRVCEEVKIPGLVALKRHPSVVFVGVDSPDDVRNSSCIELFVSGGCVLSDELLLSPGAVSLERLAALLTLLEQHSSPESVWRWKIHCKTHKKLKEQARFRRDAANLLELLSAYQKRQVVEFLPYHRCDRNSHQSPDLDCLIEHQARYSQFRHTVLLTEHPFDMFPGFSDRGIIVAGVEEILGSFSRLVGCHSVRDKQLLVEDLLAPKDAVSGLSTGRPPPGPHASDQLVPDPPCPDGRPLATSRDMEFLQQAIRHLRAERQEKLQQLRQQQQLLELQADLRGGGPPHHPHPAQLAPPRTEGAGRNGGEQRERERERAGSRAVSNSPSSGPTVTAVTGPSLQTEPESDGGGKTAAARGGEPEGPLAAKRGSSAEGGRQREEPKPADVPPPSSSSAGDAKPAPAARMGVITGRELDPGSAQKPLDPGGLSGVPLGVPALGQPRGVGLLHPPHLAHLHPQPFLPGQILGPLGPLRGIGGLLGPSPLCPGGLGPPGAPVVWGFQQSGLDFLGGYYSPAGPGGVYRGGRRGGGFNGM</sequence>
<feature type="region of interest" description="Disordered" evidence="3">
    <location>
        <begin position="605"/>
        <end position="638"/>
    </location>
</feature>
<feature type="compositionally biased region" description="Low complexity" evidence="3">
    <location>
        <begin position="874"/>
        <end position="884"/>
    </location>
</feature>
<name>A0A8S4BEW9_9TELE</name>
<feature type="compositionally biased region" description="Basic and acidic residues" evidence="3">
    <location>
        <begin position="820"/>
        <end position="832"/>
    </location>
</feature>
<dbReference type="GO" id="GO:0000792">
    <property type="term" value="C:heterochromatin"/>
    <property type="evidence" value="ECO:0007669"/>
    <property type="project" value="TreeGrafter"/>
</dbReference>
<comment type="caution">
    <text evidence="7">The sequence shown here is derived from an EMBL/GenBank/DDBJ whole genome shotgun (WGS) entry which is preliminary data.</text>
</comment>
<reference evidence="7" key="1">
    <citation type="submission" date="2021-05" db="EMBL/GenBank/DDBJ databases">
        <authorList>
            <person name="Tigano A."/>
        </authorList>
    </citation>
    <scope>NUCLEOTIDE SEQUENCE</scope>
</reference>
<feature type="coiled-coil region" evidence="2">
    <location>
        <begin position="1582"/>
        <end position="1613"/>
    </location>
</feature>
<dbReference type="Pfam" id="PF23314">
    <property type="entry name" value="TASOR_alpha-beta"/>
    <property type="match status" value="1"/>
</dbReference>
<evidence type="ECO:0000256" key="3">
    <source>
        <dbReference type="SAM" id="MobiDB-lite"/>
    </source>
</evidence>
<evidence type="ECO:0000256" key="1">
    <source>
        <dbReference type="ARBA" id="ARBA00008058"/>
    </source>
</evidence>
<evidence type="ECO:0000313" key="8">
    <source>
        <dbReference type="Proteomes" id="UP000677803"/>
    </source>
</evidence>
<evidence type="ECO:0000259" key="5">
    <source>
        <dbReference type="Pfam" id="PF23314"/>
    </source>
</evidence>
<feature type="region of interest" description="Disordered" evidence="3">
    <location>
        <begin position="1"/>
        <end position="74"/>
    </location>
</feature>
<gene>
    <name evidence="7" type="ORF">MMEN_LOCUS15925</name>
</gene>
<dbReference type="PANTHER" id="PTHR16207:SF1">
    <property type="entry name" value="PROTEIN TASOR"/>
    <property type="match status" value="1"/>
</dbReference>
<feature type="compositionally biased region" description="Low complexity" evidence="3">
    <location>
        <begin position="19"/>
        <end position="28"/>
    </location>
</feature>
<feature type="region of interest" description="Disordered" evidence="3">
    <location>
        <begin position="1120"/>
        <end position="1144"/>
    </location>
</feature>
<dbReference type="Pfam" id="PF12509">
    <property type="entry name" value="DUF3715"/>
    <property type="match status" value="1"/>
</dbReference>
<feature type="compositionally biased region" description="Low complexity" evidence="3">
    <location>
        <begin position="1727"/>
        <end position="1737"/>
    </location>
</feature>
<dbReference type="GO" id="GO:0097355">
    <property type="term" value="P:protein localization to heterochromatin"/>
    <property type="evidence" value="ECO:0007669"/>
    <property type="project" value="TreeGrafter"/>
</dbReference>
<feature type="compositionally biased region" description="Low complexity" evidence="3">
    <location>
        <begin position="1236"/>
        <end position="1251"/>
    </location>
</feature>
<feature type="domain" description="TASOR alpha/beta" evidence="5">
    <location>
        <begin position="1343"/>
        <end position="1377"/>
    </location>
</feature>
<feature type="domain" description="TASOR pseudo-PARP" evidence="4">
    <location>
        <begin position="144"/>
        <end position="297"/>
    </location>
</feature>
<dbReference type="Pfam" id="PF24630">
    <property type="entry name" value="PIN_TASOR"/>
    <property type="match status" value="1"/>
</dbReference>
<keyword evidence="8" id="KW-1185">Reference proteome</keyword>
<dbReference type="EMBL" id="CAJRST010033334">
    <property type="protein sequence ID" value="CAG5977835.1"/>
    <property type="molecule type" value="Genomic_DNA"/>
</dbReference>
<evidence type="ECO:0000256" key="2">
    <source>
        <dbReference type="SAM" id="Coils"/>
    </source>
</evidence>
<feature type="compositionally biased region" description="Basic and acidic residues" evidence="3">
    <location>
        <begin position="652"/>
        <end position="684"/>
    </location>
</feature>
<feature type="region of interest" description="Disordered" evidence="3">
    <location>
        <begin position="1211"/>
        <end position="1296"/>
    </location>
</feature>
<feature type="compositionally biased region" description="Acidic residues" evidence="3">
    <location>
        <begin position="1069"/>
        <end position="1078"/>
    </location>
</feature>
<dbReference type="GO" id="GO:0003682">
    <property type="term" value="F:chromatin binding"/>
    <property type="evidence" value="ECO:0007669"/>
    <property type="project" value="TreeGrafter"/>
</dbReference>
<dbReference type="Proteomes" id="UP000677803">
    <property type="component" value="Unassembled WGS sequence"/>
</dbReference>
<dbReference type="OrthoDB" id="5960959at2759"/>
<feature type="compositionally biased region" description="Low complexity" evidence="3">
    <location>
        <begin position="928"/>
        <end position="937"/>
    </location>
</feature>
<dbReference type="GO" id="GO:0005654">
    <property type="term" value="C:nucleoplasm"/>
    <property type="evidence" value="ECO:0007669"/>
    <property type="project" value="TreeGrafter"/>
</dbReference>
<proteinExistence type="inferred from homology"/>
<comment type="similarity">
    <text evidence="1">Belongs to the TASOR family.</text>
</comment>
<evidence type="ECO:0000259" key="6">
    <source>
        <dbReference type="Pfam" id="PF24630"/>
    </source>
</evidence>
<evidence type="ECO:0000313" key="7">
    <source>
        <dbReference type="EMBL" id="CAG5977835.1"/>
    </source>
</evidence>
<feature type="domain" description="TASOR PIN" evidence="6">
    <location>
        <begin position="1381"/>
        <end position="1522"/>
    </location>
</feature>
<feature type="compositionally biased region" description="Low complexity" evidence="3">
    <location>
        <begin position="1278"/>
        <end position="1296"/>
    </location>
</feature>
<dbReference type="InterPro" id="IPR022188">
    <property type="entry name" value="TASOR_DUF3715"/>
</dbReference>
<feature type="region of interest" description="Disordered" evidence="3">
    <location>
        <begin position="793"/>
        <end position="837"/>
    </location>
</feature>
<feature type="region of interest" description="Disordered" evidence="3">
    <location>
        <begin position="849"/>
        <end position="1098"/>
    </location>
</feature>
<dbReference type="InterPro" id="IPR056243">
    <property type="entry name" value="TASOR_ab_dom"/>
</dbReference>
<feature type="compositionally biased region" description="Pro residues" evidence="3">
    <location>
        <begin position="885"/>
        <end position="927"/>
    </location>
</feature>
<feature type="region of interest" description="Disordered" evidence="3">
    <location>
        <begin position="1546"/>
        <end position="1577"/>
    </location>
</feature>
<dbReference type="InterPro" id="IPR046432">
    <property type="entry name" value="TASOR"/>
</dbReference>
<protein>
    <submittedName>
        <fullName evidence="7">(Atlantic silverside) hypothetical protein</fullName>
    </submittedName>
</protein>
<feature type="compositionally biased region" description="Polar residues" evidence="3">
    <location>
        <begin position="1658"/>
        <end position="1679"/>
    </location>
</feature>
<feature type="compositionally biased region" description="Pro residues" evidence="3">
    <location>
        <begin position="861"/>
        <end position="873"/>
    </location>
</feature>
<feature type="compositionally biased region" description="Pro residues" evidence="3">
    <location>
        <begin position="1126"/>
        <end position="1136"/>
    </location>
</feature>
<feature type="compositionally biased region" description="Basic and acidic residues" evidence="3">
    <location>
        <begin position="1024"/>
        <end position="1051"/>
    </location>
</feature>
<organism evidence="7 8">
    <name type="scientific">Menidia menidia</name>
    <name type="common">Atlantic silverside</name>
    <dbReference type="NCBI Taxonomy" id="238744"/>
    <lineage>
        <taxon>Eukaryota</taxon>
        <taxon>Metazoa</taxon>
        <taxon>Chordata</taxon>
        <taxon>Craniata</taxon>
        <taxon>Vertebrata</taxon>
        <taxon>Euteleostomi</taxon>
        <taxon>Actinopterygii</taxon>
        <taxon>Neopterygii</taxon>
        <taxon>Teleostei</taxon>
        <taxon>Neoteleostei</taxon>
        <taxon>Acanthomorphata</taxon>
        <taxon>Ovalentaria</taxon>
        <taxon>Atherinomorphae</taxon>
        <taxon>Atheriniformes</taxon>
        <taxon>Atherinopsidae</taxon>
        <taxon>Menidiinae</taxon>
        <taxon>Menidia</taxon>
    </lineage>
</organism>
<dbReference type="PANTHER" id="PTHR16207">
    <property type="entry name" value="SET DOMAIN-CONTAINING PROTEIN"/>
    <property type="match status" value="1"/>
</dbReference>
<feature type="region of interest" description="Disordered" evidence="3">
    <location>
        <begin position="1615"/>
        <end position="1737"/>
    </location>
</feature>
<feature type="compositionally biased region" description="Basic and acidic residues" evidence="3">
    <location>
        <begin position="1"/>
        <end position="18"/>
    </location>
</feature>
<keyword evidence="2" id="KW-0175">Coiled coil</keyword>
<feature type="region of interest" description="Disordered" evidence="3">
    <location>
        <begin position="652"/>
        <end position="713"/>
    </location>
</feature>
<dbReference type="InterPro" id="IPR056242">
    <property type="entry name" value="PIN_TASOR"/>
</dbReference>
<accession>A0A8S4BEW9</accession>
<evidence type="ECO:0000259" key="4">
    <source>
        <dbReference type="Pfam" id="PF12509"/>
    </source>
</evidence>